<comment type="caution">
    <text evidence="4">The sequence shown here is derived from an EMBL/GenBank/DDBJ whole genome shotgun (WGS) entry which is preliminary data.</text>
</comment>
<dbReference type="PANTHER" id="PTHR31157">
    <property type="entry name" value="SCP DOMAIN-CONTAINING PROTEIN"/>
    <property type="match status" value="1"/>
</dbReference>
<feature type="domain" description="SCP" evidence="3">
    <location>
        <begin position="62"/>
        <end position="180"/>
    </location>
</feature>
<feature type="region of interest" description="Disordered" evidence="1">
    <location>
        <begin position="225"/>
        <end position="249"/>
    </location>
</feature>
<feature type="transmembrane region" description="Helical" evidence="2">
    <location>
        <begin position="303"/>
        <end position="325"/>
    </location>
</feature>
<organism evidence="4 5">
    <name type="scientific">Candidatus Harrisonbacteria bacterium CG10_big_fil_rev_8_21_14_0_10_49_15</name>
    <dbReference type="NCBI Taxonomy" id="1974587"/>
    <lineage>
        <taxon>Bacteria</taxon>
        <taxon>Candidatus Harrisoniibacteriota</taxon>
    </lineage>
</organism>
<reference evidence="5" key="1">
    <citation type="submission" date="2017-09" db="EMBL/GenBank/DDBJ databases">
        <title>Depth-based differentiation of microbial function through sediment-hosted aquifers and enrichment of novel symbionts in the deep terrestrial subsurface.</title>
        <authorList>
            <person name="Probst A.J."/>
            <person name="Ladd B."/>
            <person name="Jarett J.K."/>
            <person name="Geller-Mcgrath D.E."/>
            <person name="Sieber C.M.K."/>
            <person name="Emerson J.B."/>
            <person name="Anantharaman K."/>
            <person name="Thomas B.C."/>
            <person name="Malmstrom R."/>
            <person name="Stieglmeier M."/>
            <person name="Klingl A."/>
            <person name="Woyke T."/>
            <person name="Ryan C.M."/>
            <person name="Banfield J.F."/>
        </authorList>
    </citation>
    <scope>NUCLEOTIDE SEQUENCE [LARGE SCALE GENOMIC DNA]</scope>
</reference>
<accession>A0A2H0ULF9</accession>
<dbReference type="CDD" id="cd05379">
    <property type="entry name" value="CAP_bacterial"/>
    <property type="match status" value="1"/>
</dbReference>
<dbReference type="SUPFAM" id="SSF55797">
    <property type="entry name" value="PR-1-like"/>
    <property type="match status" value="1"/>
</dbReference>
<dbReference type="Pfam" id="PF00188">
    <property type="entry name" value="CAP"/>
    <property type="match status" value="1"/>
</dbReference>
<protein>
    <recommendedName>
        <fullName evidence="3">SCP domain-containing protein</fullName>
    </recommendedName>
</protein>
<evidence type="ECO:0000256" key="2">
    <source>
        <dbReference type="SAM" id="Phobius"/>
    </source>
</evidence>
<dbReference type="InterPro" id="IPR035940">
    <property type="entry name" value="CAP_sf"/>
</dbReference>
<dbReference type="PANTHER" id="PTHR31157:SF1">
    <property type="entry name" value="SCP DOMAIN-CONTAINING PROTEIN"/>
    <property type="match status" value="1"/>
</dbReference>
<dbReference type="EMBL" id="PFBD01000015">
    <property type="protein sequence ID" value="PIR87242.1"/>
    <property type="molecule type" value="Genomic_DNA"/>
</dbReference>
<evidence type="ECO:0000259" key="3">
    <source>
        <dbReference type="Pfam" id="PF00188"/>
    </source>
</evidence>
<dbReference type="AlphaFoldDB" id="A0A2H0ULF9"/>
<feature type="transmembrane region" description="Helical" evidence="2">
    <location>
        <begin position="337"/>
        <end position="355"/>
    </location>
</feature>
<keyword evidence="2" id="KW-0812">Transmembrane</keyword>
<dbReference type="Gene3D" id="3.40.33.10">
    <property type="entry name" value="CAP"/>
    <property type="match status" value="1"/>
</dbReference>
<keyword evidence="2" id="KW-0472">Membrane</keyword>
<evidence type="ECO:0000313" key="4">
    <source>
        <dbReference type="EMBL" id="PIR87242.1"/>
    </source>
</evidence>
<feature type="transmembrane region" description="Helical" evidence="2">
    <location>
        <begin position="21"/>
        <end position="40"/>
    </location>
</feature>
<dbReference type="Proteomes" id="UP000229526">
    <property type="component" value="Unassembled WGS sequence"/>
</dbReference>
<evidence type="ECO:0000256" key="1">
    <source>
        <dbReference type="SAM" id="MobiDB-lite"/>
    </source>
</evidence>
<gene>
    <name evidence="4" type="ORF">COU11_01670</name>
</gene>
<sequence>MREILKNTFVPHSGNNNIPHIFKEMGVFVLVSLLLGIFVLSQAPALYFGAERAAVLPAVLVDLANEDRGLSGLNALRMNTKLQMSAQAKANHMATNGYFAHYSPDGISPWYWIKQTGYSYQTAGENLAVGFFESEDVERAWMASQTHRENILNSNYTEIGIATARGTYQGMDAVFVVQHFGRPAFAEASSFAKAMADKSEGKPAAAVAVDENPVLASTVSQPIPASVATEPVAPEDEREEVAGNESAPGIAGEAAAGRARIVAQVVQQTDTMIVTDAVPATSFVAKASDYASLADELRTEPRVLVTMLYLLIGFLIALVSMVMLFKELKTHHYKHMAYAFCLLLFVVTLLVANQHTTLASIRIL</sequence>
<name>A0A2H0ULF9_9BACT</name>
<keyword evidence="2" id="KW-1133">Transmembrane helix</keyword>
<dbReference type="InterPro" id="IPR014044">
    <property type="entry name" value="CAP_dom"/>
</dbReference>
<evidence type="ECO:0000313" key="5">
    <source>
        <dbReference type="Proteomes" id="UP000229526"/>
    </source>
</evidence>
<proteinExistence type="predicted"/>